<name>A0ABW5M089_9BACT</name>
<keyword evidence="3" id="KW-1185">Reference proteome</keyword>
<accession>A0ABW5M089</accession>
<gene>
    <name evidence="2" type="ORF">ACFSUS_04875</name>
</gene>
<evidence type="ECO:0000313" key="3">
    <source>
        <dbReference type="Proteomes" id="UP001597469"/>
    </source>
</evidence>
<sequence>MIKPASTSTIRLFGLLTAATLYYYKNSLADYIVQELSISSMFIADLTLLTIVLVIVLILKVSLQINLLSFLPLGYLMAIYFSFVYLPDYVWIPLMAVVLIIIWYFLSYRPYKEAMQEEETD</sequence>
<dbReference type="EMBL" id="JBHULN010000002">
    <property type="protein sequence ID" value="MFD2569956.1"/>
    <property type="molecule type" value="Genomic_DNA"/>
</dbReference>
<dbReference type="Proteomes" id="UP001597469">
    <property type="component" value="Unassembled WGS sequence"/>
</dbReference>
<organism evidence="2 3">
    <name type="scientific">Spirosoma soli</name>
    <dbReference type="NCBI Taxonomy" id="1770529"/>
    <lineage>
        <taxon>Bacteria</taxon>
        <taxon>Pseudomonadati</taxon>
        <taxon>Bacteroidota</taxon>
        <taxon>Cytophagia</taxon>
        <taxon>Cytophagales</taxon>
        <taxon>Cytophagaceae</taxon>
        <taxon>Spirosoma</taxon>
    </lineage>
</organism>
<evidence type="ECO:0008006" key="4">
    <source>
        <dbReference type="Google" id="ProtNLM"/>
    </source>
</evidence>
<dbReference type="RefSeq" id="WP_381519881.1">
    <property type="nucleotide sequence ID" value="NZ_JBHULN010000002.1"/>
</dbReference>
<evidence type="ECO:0000313" key="2">
    <source>
        <dbReference type="EMBL" id="MFD2569956.1"/>
    </source>
</evidence>
<keyword evidence="1" id="KW-1133">Transmembrane helix</keyword>
<feature type="transmembrane region" description="Helical" evidence="1">
    <location>
        <begin position="36"/>
        <end position="58"/>
    </location>
</feature>
<proteinExistence type="predicted"/>
<feature type="transmembrane region" description="Helical" evidence="1">
    <location>
        <begin position="65"/>
        <end position="83"/>
    </location>
</feature>
<feature type="transmembrane region" description="Helical" evidence="1">
    <location>
        <begin position="89"/>
        <end position="106"/>
    </location>
</feature>
<feature type="transmembrane region" description="Helical" evidence="1">
    <location>
        <begin position="7"/>
        <end position="24"/>
    </location>
</feature>
<reference evidence="3" key="1">
    <citation type="journal article" date="2019" name="Int. J. Syst. Evol. Microbiol.">
        <title>The Global Catalogue of Microorganisms (GCM) 10K type strain sequencing project: providing services to taxonomists for standard genome sequencing and annotation.</title>
        <authorList>
            <consortium name="The Broad Institute Genomics Platform"/>
            <consortium name="The Broad Institute Genome Sequencing Center for Infectious Disease"/>
            <person name="Wu L."/>
            <person name="Ma J."/>
        </authorList>
    </citation>
    <scope>NUCLEOTIDE SEQUENCE [LARGE SCALE GENOMIC DNA]</scope>
    <source>
        <strain evidence="3">KCTC 42805</strain>
    </source>
</reference>
<protein>
    <recommendedName>
        <fullName evidence="4">DoxX family protein</fullName>
    </recommendedName>
</protein>
<evidence type="ECO:0000256" key="1">
    <source>
        <dbReference type="SAM" id="Phobius"/>
    </source>
</evidence>
<keyword evidence="1" id="KW-0472">Membrane</keyword>
<keyword evidence="1" id="KW-0812">Transmembrane</keyword>
<comment type="caution">
    <text evidence="2">The sequence shown here is derived from an EMBL/GenBank/DDBJ whole genome shotgun (WGS) entry which is preliminary data.</text>
</comment>